<keyword evidence="3" id="KW-1185">Reference proteome</keyword>
<sequence>MGGSASRVTWRENEASPLEPSQKSVLSDPLDSIEFSDEAFWKHLGALKREAIPLPMFAKALGVHIAKHEVTDREDGTFLVTTTIGGYYGGEVDVNFVHSYDPETNTWTQKCDRDPGLQKVNNQVKFRLHSSPRLIEMWCVNDEARNSGPEVAAGLHAVTGGILKDLAGQDAPPEFEVKADQPSKDGSGKLCAQTAPLDAFISSVEKFMEQAIDGAKKGKGAVTHVEFVVLEDNGDNFKVKEVTDPEGNGQHKVSYVHHVYDKASGTVMAHIYKEDNFATKIATFVTKVYASPFVVEQYIESHAVRHAGADVVKAVGPQVETVLSKAVEEGK</sequence>
<comment type="caution">
    <text evidence="2">The sequence shown here is derived from an EMBL/GenBank/DDBJ whole genome shotgun (WGS) entry which is preliminary data.</text>
</comment>
<evidence type="ECO:0000313" key="3">
    <source>
        <dbReference type="Proteomes" id="UP001178507"/>
    </source>
</evidence>
<accession>A0AA36IZG3</accession>
<reference evidence="2" key="1">
    <citation type="submission" date="2023-08" db="EMBL/GenBank/DDBJ databases">
        <authorList>
            <person name="Chen Y."/>
            <person name="Shah S."/>
            <person name="Dougan E. K."/>
            <person name="Thang M."/>
            <person name="Chan C."/>
        </authorList>
    </citation>
    <scope>NUCLEOTIDE SEQUENCE</scope>
</reference>
<proteinExistence type="predicted"/>
<dbReference type="EMBL" id="CAUJNA010003244">
    <property type="protein sequence ID" value="CAJ1396827.1"/>
    <property type="molecule type" value="Genomic_DNA"/>
</dbReference>
<gene>
    <name evidence="2" type="ORF">EVOR1521_LOCUS20969</name>
</gene>
<dbReference type="Proteomes" id="UP001178507">
    <property type="component" value="Unassembled WGS sequence"/>
</dbReference>
<evidence type="ECO:0000313" key="2">
    <source>
        <dbReference type="EMBL" id="CAJ1396827.1"/>
    </source>
</evidence>
<feature type="region of interest" description="Disordered" evidence="1">
    <location>
        <begin position="1"/>
        <end position="25"/>
    </location>
</feature>
<name>A0AA36IZG3_9DINO</name>
<evidence type="ECO:0000256" key="1">
    <source>
        <dbReference type="SAM" id="MobiDB-lite"/>
    </source>
</evidence>
<dbReference type="AlphaFoldDB" id="A0AA36IZG3"/>
<organism evidence="2 3">
    <name type="scientific">Effrenium voratum</name>
    <dbReference type="NCBI Taxonomy" id="2562239"/>
    <lineage>
        <taxon>Eukaryota</taxon>
        <taxon>Sar</taxon>
        <taxon>Alveolata</taxon>
        <taxon>Dinophyceae</taxon>
        <taxon>Suessiales</taxon>
        <taxon>Symbiodiniaceae</taxon>
        <taxon>Effrenium</taxon>
    </lineage>
</organism>
<protein>
    <submittedName>
        <fullName evidence="2">Uncharacterized protein</fullName>
    </submittedName>
</protein>